<feature type="compositionally biased region" description="Basic and acidic residues" evidence="1">
    <location>
        <begin position="14"/>
        <end position="24"/>
    </location>
</feature>
<name>W0A6T1_9SPHN</name>
<sequence>MGARQPMEATMDNQQDKKNPDEMPRGPLGDARPDAAEGDDRTGGGQPQEKVEDRPVVGTVKPEDYPEQQ</sequence>
<protein>
    <submittedName>
        <fullName evidence="2">Uncharacterized protein</fullName>
    </submittedName>
</protein>
<dbReference type="STRING" id="1123269.NX02_02080"/>
<feature type="region of interest" description="Disordered" evidence="1">
    <location>
        <begin position="1"/>
        <end position="69"/>
    </location>
</feature>
<dbReference type="PATRIC" id="fig|1123269.5.peg.409"/>
<dbReference type="HOGENOM" id="CLU_2847535_0_0_5"/>
<gene>
    <name evidence="2" type="ORF">NX02_02080</name>
</gene>
<evidence type="ECO:0000313" key="3">
    <source>
        <dbReference type="Proteomes" id="UP000018851"/>
    </source>
</evidence>
<proteinExistence type="predicted"/>
<dbReference type="AlphaFoldDB" id="W0A6T1"/>
<feature type="compositionally biased region" description="Basic and acidic residues" evidence="1">
    <location>
        <begin position="31"/>
        <end position="42"/>
    </location>
</feature>
<dbReference type="KEGG" id="ssan:NX02_02080"/>
<evidence type="ECO:0000256" key="1">
    <source>
        <dbReference type="SAM" id="MobiDB-lite"/>
    </source>
</evidence>
<dbReference type="eggNOG" id="ENOG5032G14">
    <property type="taxonomic scope" value="Bacteria"/>
</dbReference>
<accession>W0A6T1</accession>
<keyword evidence="3" id="KW-1185">Reference proteome</keyword>
<dbReference type="Proteomes" id="UP000018851">
    <property type="component" value="Chromosome"/>
</dbReference>
<reference evidence="2 3" key="1">
    <citation type="submission" date="2013-07" db="EMBL/GenBank/DDBJ databases">
        <title>Completed genome of Sphingomonas sanxanigenens NX02.</title>
        <authorList>
            <person name="Ma T."/>
            <person name="Huang H."/>
            <person name="Wu M."/>
            <person name="Li X."/>
            <person name="Li G."/>
        </authorList>
    </citation>
    <scope>NUCLEOTIDE SEQUENCE [LARGE SCALE GENOMIC DNA]</scope>
    <source>
        <strain evidence="2 3">NX02</strain>
    </source>
</reference>
<dbReference type="EMBL" id="CP006644">
    <property type="protein sequence ID" value="AHE52177.1"/>
    <property type="molecule type" value="Genomic_DNA"/>
</dbReference>
<organism evidence="2 3">
    <name type="scientific">Sphingomonas sanxanigenens DSM 19645 = NX02</name>
    <dbReference type="NCBI Taxonomy" id="1123269"/>
    <lineage>
        <taxon>Bacteria</taxon>
        <taxon>Pseudomonadati</taxon>
        <taxon>Pseudomonadota</taxon>
        <taxon>Alphaproteobacteria</taxon>
        <taxon>Sphingomonadales</taxon>
        <taxon>Sphingomonadaceae</taxon>
        <taxon>Sphingomonas</taxon>
    </lineage>
</organism>
<evidence type="ECO:0000313" key="2">
    <source>
        <dbReference type="EMBL" id="AHE52177.1"/>
    </source>
</evidence>